<proteinExistence type="predicted"/>
<evidence type="ECO:0000313" key="2">
    <source>
        <dbReference type="Proteomes" id="UP001271792"/>
    </source>
</evidence>
<dbReference type="RefSeq" id="WP_319987741.1">
    <property type="nucleotide sequence ID" value="NZ_JAXAVV010000018.1"/>
</dbReference>
<reference evidence="1 2" key="1">
    <citation type="submission" date="2023-11" db="EMBL/GenBank/DDBJ databases">
        <title>Lentzea sokolovensis, sp. nov., Lentzea kristufkii, sp. nov., and Lentzea miocenensis, sp. nov., rare actinobacteria from Sokolov Coal Basin, Miocene lacustrine sediment, Czech Republic.</title>
        <authorList>
            <person name="Lara A."/>
            <person name="Kotroba L."/>
            <person name="Nouioui I."/>
            <person name="Neumann-Schaal M."/>
            <person name="Mast Y."/>
            <person name="Chronakova A."/>
        </authorList>
    </citation>
    <scope>NUCLEOTIDE SEQUENCE [LARGE SCALE GENOMIC DNA]</scope>
    <source>
        <strain evidence="1 2">BCCO 10_0798</strain>
    </source>
</reference>
<evidence type="ECO:0000313" key="1">
    <source>
        <dbReference type="EMBL" id="MDX8053937.1"/>
    </source>
</evidence>
<dbReference type="InterPro" id="IPR034660">
    <property type="entry name" value="DinB/YfiT-like"/>
</dbReference>
<gene>
    <name evidence="1" type="ORF">SK571_31595</name>
</gene>
<dbReference type="EMBL" id="JAXAVV010000018">
    <property type="protein sequence ID" value="MDX8053937.1"/>
    <property type="molecule type" value="Genomic_DNA"/>
</dbReference>
<keyword evidence="2" id="KW-1185">Reference proteome</keyword>
<evidence type="ECO:0008006" key="3">
    <source>
        <dbReference type="Google" id="ProtNLM"/>
    </source>
</evidence>
<name>A0ABU4U1E0_9PSEU</name>
<dbReference type="SUPFAM" id="SSF109854">
    <property type="entry name" value="DinB/YfiT-like putative metalloenzymes"/>
    <property type="match status" value="1"/>
</dbReference>
<organism evidence="1 2">
    <name type="scientific">Lentzea kristufekii</name>
    <dbReference type="NCBI Taxonomy" id="3095430"/>
    <lineage>
        <taxon>Bacteria</taxon>
        <taxon>Bacillati</taxon>
        <taxon>Actinomycetota</taxon>
        <taxon>Actinomycetes</taxon>
        <taxon>Pseudonocardiales</taxon>
        <taxon>Pseudonocardiaceae</taxon>
        <taxon>Lentzea</taxon>
    </lineage>
</organism>
<dbReference type="Gene3D" id="1.20.120.450">
    <property type="entry name" value="dinb family like domain"/>
    <property type="match status" value="1"/>
</dbReference>
<comment type="caution">
    <text evidence="1">The sequence shown here is derived from an EMBL/GenBank/DDBJ whole genome shotgun (WGS) entry which is preliminary data.</text>
</comment>
<protein>
    <recommendedName>
        <fullName evidence="3">Mycothiol maleylpyruvate isomerase N-terminal domain-containing protein</fullName>
    </recommendedName>
</protein>
<sequence>MRRPEADWPALLDAAAQDCVRVLGTVPDDAFARYAHGLQWSCRTTLDHVVEGLLGYTALLTSGAEHRWTSLLGTLRPGLPLEHCLEGVATTATLLSRAVATATPDARGWHPWGTSDAAGFAAMGVTELTMHTHDMTRALGVAWQPAPEHCAPVVERLFPDAPEHADPAELLLWCTGREGLPGVARRESWQWRGEV</sequence>
<dbReference type="Proteomes" id="UP001271792">
    <property type="component" value="Unassembled WGS sequence"/>
</dbReference>
<accession>A0ABU4U1E0</accession>
<reference evidence="1 2" key="2">
    <citation type="submission" date="2023-11" db="EMBL/GenBank/DDBJ databases">
        <authorList>
            <person name="Lara A.C."/>
            <person name="Chronakova A."/>
        </authorList>
    </citation>
    <scope>NUCLEOTIDE SEQUENCE [LARGE SCALE GENOMIC DNA]</scope>
    <source>
        <strain evidence="1 2">BCCO 10_0798</strain>
    </source>
</reference>